<protein>
    <recommendedName>
        <fullName evidence="3">ERAP1-like C-terminal domain-containing protein</fullName>
    </recommendedName>
</protein>
<evidence type="ECO:0000313" key="5">
    <source>
        <dbReference type="Proteomes" id="UP000069940"/>
    </source>
</evidence>
<evidence type="ECO:0000259" key="3">
    <source>
        <dbReference type="Pfam" id="PF11838"/>
    </source>
</evidence>
<dbReference type="Gene3D" id="2.60.40.1730">
    <property type="entry name" value="tricorn interacting facor f3 domain"/>
    <property type="match status" value="1"/>
</dbReference>
<dbReference type="EnsemblMetazoa" id="AALFPA23_020480.R30241">
    <property type="protein sequence ID" value="AALFPA23_020480.P30241"/>
    <property type="gene ID" value="AALFPA23_020480"/>
</dbReference>
<evidence type="ECO:0000313" key="4">
    <source>
        <dbReference type="EnsemblMetazoa" id="AALFPA23_020480.P30241"/>
    </source>
</evidence>
<dbReference type="InterPro" id="IPR027268">
    <property type="entry name" value="Peptidase_M4/M1_CTD_sf"/>
</dbReference>
<reference evidence="4" key="2">
    <citation type="submission" date="2025-05" db="UniProtKB">
        <authorList>
            <consortium name="EnsemblMetazoa"/>
        </authorList>
    </citation>
    <scope>IDENTIFICATION</scope>
    <source>
        <strain evidence="4">Foshan</strain>
    </source>
</reference>
<dbReference type="InterPro" id="IPR050344">
    <property type="entry name" value="Peptidase_M1_aminopeptidases"/>
</dbReference>
<organism evidence="4 5">
    <name type="scientific">Aedes albopictus</name>
    <name type="common">Asian tiger mosquito</name>
    <name type="synonym">Stegomyia albopicta</name>
    <dbReference type="NCBI Taxonomy" id="7160"/>
    <lineage>
        <taxon>Eukaryota</taxon>
        <taxon>Metazoa</taxon>
        <taxon>Ecdysozoa</taxon>
        <taxon>Arthropoda</taxon>
        <taxon>Hexapoda</taxon>
        <taxon>Insecta</taxon>
        <taxon>Pterygota</taxon>
        <taxon>Neoptera</taxon>
        <taxon>Endopterygota</taxon>
        <taxon>Diptera</taxon>
        <taxon>Nematocera</taxon>
        <taxon>Culicoidea</taxon>
        <taxon>Culicidae</taxon>
        <taxon>Culicinae</taxon>
        <taxon>Aedini</taxon>
        <taxon>Aedes</taxon>
        <taxon>Stegomyia</taxon>
    </lineage>
</organism>
<dbReference type="RefSeq" id="XP_019544614.2">
    <property type="nucleotide sequence ID" value="XM_019689069.3"/>
</dbReference>
<dbReference type="InterPro" id="IPR024571">
    <property type="entry name" value="ERAP1-like_C_dom"/>
</dbReference>
<dbReference type="PANTHER" id="PTHR11533">
    <property type="entry name" value="PROTEASE M1 ZINC METALLOPROTEASE"/>
    <property type="match status" value="1"/>
</dbReference>
<dbReference type="PANTHER" id="PTHR11533:SF294">
    <property type="entry name" value="THYROTROPIN-RELEASING HORMONE-DEGRADING ECTOENZYME"/>
    <property type="match status" value="1"/>
</dbReference>
<dbReference type="Gene3D" id="1.25.50.20">
    <property type="match status" value="1"/>
</dbReference>
<comment type="similarity">
    <text evidence="1">Belongs to the peptidase M1 family.</text>
</comment>
<proteinExistence type="inferred from homology"/>
<feature type="domain" description="ERAP1-like C-terminal" evidence="3">
    <location>
        <begin position="497"/>
        <end position="719"/>
    </location>
</feature>
<feature type="signal peptide" evidence="2">
    <location>
        <begin position="1"/>
        <end position="20"/>
    </location>
</feature>
<sequence length="827" mass="96443">MLSTALVALISLFLITEAVSNVIIPRHYSVLFVTDVGNRDGNYSGTVWIYFDAASRDVRQIEIEARNLEIDEVNLAGKELELEKQGPKDNVIVKLNDQLSEGRHQLNIAFRGFAGNGDVMSRGSYDRGFYLMSKPTKSGFVAFPNLGAELRTTFDISVVHRKNLKAWSNMPLRSPPAPYDQEGFVISNFRRTPAMYVYDVGFFVADFDSVKLGNVTVVARDKAVLQSTQYVASLGNDLVRIMDEHTAVDYTEPVPDYVYIVLPRDLPTENLTEFERLFVEEQYMVYDLREHDLDRFSKVLQRSSYKLMLQWLGNWITPDEERLHQAFSNVYTYFNAEKVYPEEFLMLLYQMDVLQGSLRYNHEKPSCVLNMFWLMVMDEKWRIVMRNLMKNRKPRTLTTAQLTSELQTLWPEDYSLPEGAKLETIFNQWMYSDDPPPVLDVYRFYWEGKVALLQNSSEKILPYNYATEYSHFNQLGPFQWLTDRFEEVQIEGSEDHWLIVNKEEFGFYRVKYDHQNWKLIADGLRRNASCMHRMNRMQLLDDAFHFAKNDQLDVTVFLELITYLTKEMFYVAWYNAYNIFTSGYYPEIEPPKLIKSFFLHLIDPYYRTFASQPISASTPQMELHIRSRIAGLACWLGEEGCLSRARSQFQQAVAKNIPVEPNWARTIYCYGLRNTTDSELEWLLNSRSDDFSQSSLEYLRCVDNKKNLRRVMKDLVKSKTPEAIVNLIRALDEKRFKMLHSLLTSKAGFFQQLDVSTVRIALESVTRETKSRKILALIDDLDEKLKLQLRFKGAGSAEKNIWQQPGATWFIKAYMKRHELITCDFGS</sequence>
<feature type="chain" id="PRO_5046450807" description="ERAP1-like C-terminal domain-containing protein" evidence="2">
    <location>
        <begin position="21"/>
        <end position="827"/>
    </location>
</feature>
<dbReference type="Proteomes" id="UP000069940">
    <property type="component" value="Unassembled WGS sequence"/>
</dbReference>
<dbReference type="SUPFAM" id="SSF63737">
    <property type="entry name" value="Leukotriene A4 hydrolase N-terminal domain"/>
    <property type="match status" value="1"/>
</dbReference>
<name>A0ABM1ZPQ6_AEDAL</name>
<keyword evidence="5" id="KW-1185">Reference proteome</keyword>
<dbReference type="GeneID" id="109415189"/>
<accession>A0ABM1ZPQ6</accession>
<dbReference type="Gene3D" id="2.60.40.1910">
    <property type="match status" value="1"/>
</dbReference>
<evidence type="ECO:0000256" key="2">
    <source>
        <dbReference type="SAM" id="SignalP"/>
    </source>
</evidence>
<keyword evidence="2" id="KW-0732">Signal</keyword>
<dbReference type="Pfam" id="PF11838">
    <property type="entry name" value="ERAP1_C"/>
    <property type="match status" value="1"/>
</dbReference>
<dbReference type="Gene3D" id="1.10.390.10">
    <property type="entry name" value="Neutral Protease Domain 2"/>
    <property type="match status" value="1"/>
</dbReference>
<dbReference type="InterPro" id="IPR042097">
    <property type="entry name" value="Aminopeptidase_N-like_N_sf"/>
</dbReference>
<dbReference type="SUPFAM" id="SSF55486">
    <property type="entry name" value="Metalloproteases ('zincins'), catalytic domain"/>
    <property type="match status" value="1"/>
</dbReference>
<reference evidence="5" key="1">
    <citation type="journal article" date="2015" name="Proc. Natl. Acad. Sci. U.S.A.">
        <title>Genome sequence of the Asian Tiger mosquito, Aedes albopictus, reveals insights into its biology, genetics, and evolution.</title>
        <authorList>
            <person name="Chen X.G."/>
            <person name="Jiang X."/>
            <person name="Gu J."/>
            <person name="Xu M."/>
            <person name="Wu Y."/>
            <person name="Deng Y."/>
            <person name="Zhang C."/>
            <person name="Bonizzoni M."/>
            <person name="Dermauw W."/>
            <person name="Vontas J."/>
            <person name="Armbruster P."/>
            <person name="Huang X."/>
            <person name="Yang Y."/>
            <person name="Zhang H."/>
            <person name="He W."/>
            <person name="Peng H."/>
            <person name="Liu Y."/>
            <person name="Wu K."/>
            <person name="Chen J."/>
            <person name="Lirakis M."/>
            <person name="Topalis P."/>
            <person name="Van Leeuwen T."/>
            <person name="Hall A.B."/>
            <person name="Jiang X."/>
            <person name="Thorpe C."/>
            <person name="Mueller R.L."/>
            <person name="Sun C."/>
            <person name="Waterhouse R.M."/>
            <person name="Yan G."/>
            <person name="Tu Z.J."/>
            <person name="Fang X."/>
            <person name="James A.A."/>
        </authorList>
    </citation>
    <scope>NUCLEOTIDE SEQUENCE [LARGE SCALE GENOMIC DNA]</scope>
    <source>
        <strain evidence="5">Foshan</strain>
    </source>
</reference>
<evidence type="ECO:0000256" key="1">
    <source>
        <dbReference type="ARBA" id="ARBA00010136"/>
    </source>
</evidence>